<keyword evidence="10" id="KW-0012">Acyltransferase</keyword>
<proteinExistence type="inferred from homology"/>
<evidence type="ECO:0000256" key="5">
    <source>
        <dbReference type="ARBA" id="ARBA00013220"/>
    </source>
</evidence>
<dbReference type="PANTHER" id="PTHR13693:SF2">
    <property type="entry name" value="SERINE PALMITOYLTRANSFERASE 1"/>
    <property type="match status" value="1"/>
</dbReference>
<evidence type="ECO:0000256" key="11">
    <source>
        <dbReference type="ARBA" id="ARBA00041066"/>
    </source>
</evidence>
<name>A0ABR1AFP3_POLSC</name>
<comment type="pathway">
    <text evidence="3">Sphingolipid metabolism.</text>
</comment>
<keyword evidence="14" id="KW-0812">Transmembrane</keyword>
<evidence type="ECO:0000256" key="12">
    <source>
        <dbReference type="ARBA" id="ARBA00041765"/>
    </source>
</evidence>
<evidence type="ECO:0000256" key="4">
    <source>
        <dbReference type="ARBA" id="ARBA00008392"/>
    </source>
</evidence>
<dbReference type="InterPro" id="IPR015424">
    <property type="entry name" value="PyrdxlP-dep_Trfase"/>
</dbReference>
<comment type="pathway">
    <text evidence="2">Lipid metabolism; sphingolipid metabolism.</text>
</comment>
<keyword evidence="14" id="KW-0472">Membrane</keyword>
<keyword evidence="7" id="KW-0663">Pyridoxal phosphate</keyword>
<evidence type="ECO:0000256" key="9">
    <source>
        <dbReference type="ARBA" id="ARBA00023098"/>
    </source>
</evidence>
<dbReference type="InterPro" id="IPR015422">
    <property type="entry name" value="PyrdxlP-dep_Trfase_small"/>
</dbReference>
<keyword evidence="8" id="KW-0746">Sphingolipid metabolism</keyword>
<dbReference type="SUPFAM" id="SSF53383">
    <property type="entry name" value="PLP-dependent transferases"/>
    <property type="match status" value="1"/>
</dbReference>
<gene>
    <name evidence="16" type="ORF">RUM44_002784</name>
</gene>
<evidence type="ECO:0000256" key="7">
    <source>
        <dbReference type="ARBA" id="ARBA00022898"/>
    </source>
</evidence>
<reference evidence="16 17" key="1">
    <citation type="submission" date="2023-09" db="EMBL/GenBank/DDBJ databases">
        <title>Genomes of two closely related lineages of the louse Polyplax serrata with different host specificities.</title>
        <authorList>
            <person name="Martinu J."/>
            <person name="Tarabai H."/>
            <person name="Stefka J."/>
            <person name="Hypsa V."/>
        </authorList>
    </citation>
    <scope>NUCLEOTIDE SEQUENCE [LARGE SCALE GENOMIC DNA]</scope>
    <source>
        <strain evidence="16">98ZLc_SE</strain>
    </source>
</reference>
<dbReference type="Proteomes" id="UP001359485">
    <property type="component" value="Unassembled WGS sequence"/>
</dbReference>
<dbReference type="InterPro" id="IPR015421">
    <property type="entry name" value="PyrdxlP-dep_Trfase_major"/>
</dbReference>
<organism evidence="16 17">
    <name type="scientific">Polyplax serrata</name>
    <name type="common">Common mouse louse</name>
    <dbReference type="NCBI Taxonomy" id="468196"/>
    <lineage>
        <taxon>Eukaryota</taxon>
        <taxon>Metazoa</taxon>
        <taxon>Ecdysozoa</taxon>
        <taxon>Arthropoda</taxon>
        <taxon>Hexapoda</taxon>
        <taxon>Insecta</taxon>
        <taxon>Pterygota</taxon>
        <taxon>Neoptera</taxon>
        <taxon>Paraneoptera</taxon>
        <taxon>Psocodea</taxon>
        <taxon>Troctomorpha</taxon>
        <taxon>Phthiraptera</taxon>
        <taxon>Anoplura</taxon>
        <taxon>Polyplacidae</taxon>
        <taxon>Polyplax</taxon>
    </lineage>
</organism>
<dbReference type="Pfam" id="PF00155">
    <property type="entry name" value="Aminotran_1_2"/>
    <property type="match status" value="1"/>
</dbReference>
<evidence type="ECO:0000256" key="13">
    <source>
        <dbReference type="ARBA" id="ARBA00042649"/>
    </source>
</evidence>
<dbReference type="EC" id="2.3.1.50" evidence="5"/>
<feature type="domain" description="Aminotransferase class I/classII large" evidence="15">
    <location>
        <begin position="97"/>
        <end position="460"/>
    </location>
</feature>
<evidence type="ECO:0000313" key="17">
    <source>
        <dbReference type="Proteomes" id="UP001359485"/>
    </source>
</evidence>
<evidence type="ECO:0000256" key="2">
    <source>
        <dbReference type="ARBA" id="ARBA00004760"/>
    </source>
</evidence>
<evidence type="ECO:0000256" key="8">
    <source>
        <dbReference type="ARBA" id="ARBA00022919"/>
    </source>
</evidence>
<protein>
    <recommendedName>
        <fullName evidence="11">Serine palmitoyltransferase 1</fullName>
        <ecNumber evidence="5">2.3.1.50</ecNumber>
    </recommendedName>
    <alternativeName>
        <fullName evidence="12">Long chain base biosynthesis protein 1</fullName>
    </alternativeName>
    <alternativeName>
        <fullName evidence="13">Serine-palmitoyl-CoA transferase 1</fullName>
    </alternativeName>
</protein>
<keyword evidence="6" id="KW-0808">Transferase</keyword>
<comment type="similarity">
    <text evidence="4">Belongs to the class-II pyridoxal-phosphate-dependent aminotransferase family.</text>
</comment>
<comment type="caution">
    <text evidence="16">The sequence shown here is derived from an EMBL/GenBank/DDBJ whole genome shotgun (WGS) entry which is preliminary data.</text>
</comment>
<evidence type="ECO:0000256" key="10">
    <source>
        <dbReference type="ARBA" id="ARBA00023315"/>
    </source>
</evidence>
<evidence type="ECO:0000256" key="14">
    <source>
        <dbReference type="SAM" id="Phobius"/>
    </source>
</evidence>
<sequence>MTVVMKYVYYFMYRGLTYEMTLMMMFFSSLVAVFFWYFLRLRNPKKKSLSQLEEDLIIENFQPEELILDNRVDCVESKKHIVTSIAGKNITVDGRVCLNLATHNYLCLVEDAEVKEKASESINKYGVGSCGPRGFYGTVDVHLELEEKLAEFMEVEEACVYSYAFATMASAIPAYCKRGDIVFADEAVNFSIQKGLDASRSTIKYFKHNDMTHLESILREQRKLDQRSFKQTVRTRKFLIAEGIYINTGNICNLPELVRLRKEFKLRLLLDESISFGTIGATGKGVVEYYNVPHVEVDLRIGSMEGSLASIGGFCCGASFIVEHQRLSGIGYCFSASLPPVLAVAALTSLNHMRKQPELFQMLAKVSGQLHMALSAITGFTLGGDTESPVKHLYLKKKSDRITETKILSEIVDYCIEKNIAVTLPEFLTNIEKFPVRPSLRITSNVSLTLKDINTACSVIQEALQHSISKYKLSPNINKAL</sequence>
<keyword evidence="17" id="KW-1185">Reference proteome</keyword>
<evidence type="ECO:0000256" key="1">
    <source>
        <dbReference type="ARBA" id="ARBA00001933"/>
    </source>
</evidence>
<evidence type="ECO:0000256" key="6">
    <source>
        <dbReference type="ARBA" id="ARBA00022679"/>
    </source>
</evidence>
<dbReference type="InterPro" id="IPR004839">
    <property type="entry name" value="Aminotransferase_I/II_large"/>
</dbReference>
<dbReference type="Gene3D" id="3.40.640.10">
    <property type="entry name" value="Type I PLP-dependent aspartate aminotransferase-like (Major domain)"/>
    <property type="match status" value="1"/>
</dbReference>
<comment type="cofactor">
    <cofactor evidence="1">
        <name>pyridoxal 5'-phosphate</name>
        <dbReference type="ChEBI" id="CHEBI:597326"/>
    </cofactor>
</comment>
<dbReference type="EMBL" id="JAWJWF010000050">
    <property type="protein sequence ID" value="KAK6618332.1"/>
    <property type="molecule type" value="Genomic_DNA"/>
</dbReference>
<dbReference type="InterPro" id="IPR050087">
    <property type="entry name" value="AON_synthase_class-II"/>
</dbReference>
<dbReference type="PANTHER" id="PTHR13693">
    <property type="entry name" value="CLASS II AMINOTRANSFERASE/8-AMINO-7-OXONONANOATE SYNTHASE"/>
    <property type="match status" value="1"/>
</dbReference>
<keyword evidence="14" id="KW-1133">Transmembrane helix</keyword>
<accession>A0ABR1AFP3</accession>
<evidence type="ECO:0000259" key="15">
    <source>
        <dbReference type="Pfam" id="PF00155"/>
    </source>
</evidence>
<evidence type="ECO:0000313" key="16">
    <source>
        <dbReference type="EMBL" id="KAK6618332.1"/>
    </source>
</evidence>
<evidence type="ECO:0000256" key="3">
    <source>
        <dbReference type="ARBA" id="ARBA00004991"/>
    </source>
</evidence>
<dbReference type="Gene3D" id="3.90.1150.10">
    <property type="entry name" value="Aspartate Aminotransferase, domain 1"/>
    <property type="match status" value="1"/>
</dbReference>
<feature type="transmembrane region" description="Helical" evidence="14">
    <location>
        <begin position="20"/>
        <end position="39"/>
    </location>
</feature>
<keyword evidence="9" id="KW-0443">Lipid metabolism</keyword>